<dbReference type="PANTHER" id="PTHR38831">
    <property type="entry name" value="TYPE II SECRETION SYSTEM PROTEIN K"/>
    <property type="match status" value="1"/>
</dbReference>
<reference evidence="14" key="1">
    <citation type="submission" date="2021-11" db="EMBL/GenBank/DDBJ databases">
        <authorList>
            <person name="Rodrigo-Torres L."/>
            <person name="Arahal R. D."/>
            <person name="Lucena T."/>
        </authorList>
    </citation>
    <scope>NUCLEOTIDE SEQUENCE</scope>
    <source>
        <strain evidence="14">CECT 7929</strain>
    </source>
</reference>
<comment type="subcellular location">
    <subcellularLocation>
        <location evidence="1 10">Cell inner membrane</location>
    </subcellularLocation>
</comment>
<feature type="domain" description="T2SS protein K second SAM-like" evidence="12">
    <location>
        <begin position="230"/>
        <end position="287"/>
    </location>
</feature>
<dbReference type="EMBL" id="CAKLDI010000001">
    <property type="protein sequence ID" value="CAH0532343.1"/>
    <property type="molecule type" value="Genomic_DNA"/>
</dbReference>
<evidence type="ECO:0000256" key="8">
    <source>
        <dbReference type="ARBA" id="ARBA00022989"/>
    </source>
</evidence>
<dbReference type="InterPro" id="IPR005628">
    <property type="entry name" value="GspK"/>
</dbReference>
<dbReference type="NCBIfam" id="NF037980">
    <property type="entry name" value="T2SS_GspK"/>
    <property type="match status" value="1"/>
</dbReference>
<evidence type="ECO:0000259" key="13">
    <source>
        <dbReference type="Pfam" id="PF21687"/>
    </source>
</evidence>
<evidence type="ECO:0000313" key="15">
    <source>
        <dbReference type="Proteomes" id="UP000838672"/>
    </source>
</evidence>
<gene>
    <name evidence="14" type="ORF">VST7929_00161</name>
</gene>
<sequence length="349" mass="38974">MFNPVQAPKHHLKSLTGKQGGVALVMVLLILAIMTTLAATMSKRLWQHFYRAEALNTQQQAYWYGLGVEQLAIAILKKDIADNEVVNLSQNWARGEQTFPIDEATTVGKITDMQRCLNVNALAVANEGDGVNRPYLVEVLQRTLEQAQIEPYQAETVADSVWEYLDLDDAVQSAFGAEDSYYAGQNPGYLTANGVIADISELRAIQGVTPKMMGQITPLLCALPDTRWLLNINTITADQAPILAALLYPSISLSQVQQLIEQRPYDGWSDLDSFWLEPALSGLDDATKDRAVNYLTTTSHYFELDAEIQLEPARVRERALLKRNADDQFEVVRRRYGGVRERAPDDSTK</sequence>
<evidence type="ECO:0000256" key="6">
    <source>
        <dbReference type="ARBA" id="ARBA00022692"/>
    </source>
</evidence>
<evidence type="ECO:0000256" key="3">
    <source>
        <dbReference type="ARBA" id="ARBA00022448"/>
    </source>
</evidence>
<keyword evidence="4 10" id="KW-1003">Cell membrane</keyword>
<keyword evidence="8 11" id="KW-1133">Transmembrane helix</keyword>
<name>A0ABM8ZPW1_9VIBR</name>
<dbReference type="RefSeq" id="WP_237464181.1">
    <property type="nucleotide sequence ID" value="NZ_CAKLDI010000001.1"/>
</dbReference>
<dbReference type="InterPro" id="IPR049179">
    <property type="entry name" value="T2SSK_SAM-like_2nd"/>
</dbReference>
<keyword evidence="7" id="KW-0653">Protein transport</keyword>
<dbReference type="SUPFAM" id="SSF54523">
    <property type="entry name" value="Pili subunits"/>
    <property type="match status" value="1"/>
</dbReference>
<dbReference type="InterPro" id="IPR049031">
    <property type="entry name" value="T2SSK_SAM-like_1st"/>
</dbReference>
<dbReference type="SUPFAM" id="SSF158544">
    <property type="entry name" value="GspK insert domain-like"/>
    <property type="match status" value="2"/>
</dbReference>
<dbReference type="InterPro" id="IPR038072">
    <property type="entry name" value="GspK_central_sf"/>
</dbReference>
<dbReference type="Gene3D" id="3.30.1300.30">
    <property type="entry name" value="GSPII I/J protein-like"/>
    <property type="match status" value="1"/>
</dbReference>
<evidence type="ECO:0000256" key="1">
    <source>
        <dbReference type="ARBA" id="ARBA00004533"/>
    </source>
</evidence>
<comment type="similarity">
    <text evidence="2 10">Belongs to the GSP K family.</text>
</comment>
<evidence type="ECO:0000256" key="7">
    <source>
        <dbReference type="ARBA" id="ARBA00022927"/>
    </source>
</evidence>
<keyword evidence="15" id="KW-1185">Reference proteome</keyword>
<feature type="transmembrane region" description="Helical" evidence="11">
    <location>
        <begin position="20"/>
        <end position="41"/>
    </location>
</feature>
<evidence type="ECO:0000256" key="9">
    <source>
        <dbReference type="ARBA" id="ARBA00023136"/>
    </source>
</evidence>
<organism evidence="14 15">
    <name type="scientific">Vibrio stylophorae</name>
    <dbReference type="NCBI Taxonomy" id="659351"/>
    <lineage>
        <taxon>Bacteria</taxon>
        <taxon>Pseudomonadati</taxon>
        <taxon>Pseudomonadota</taxon>
        <taxon>Gammaproteobacteria</taxon>
        <taxon>Vibrionales</taxon>
        <taxon>Vibrionaceae</taxon>
        <taxon>Vibrio</taxon>
    </lineage>
</organism>
<evidence type="ECO:0000313" key="14">
    <source>
        <dbReference type="EMBL" id="CAH0532343.1"/>
    </source>
</evidence>
<dbReference type="Proteomes" id="UP000838672">
    <property type="component" value="Unassembled WGS sequence"/>
</dbReference>
<protein>
    <recommendedName>
        <fullName evidence="10">Type II secretion system protein K</fullName>
    </recommendedName>
</protein>
<keyword evidence="9 10" id="KW-0472">Membrane</keyword>
<dbReference type="PANTHER" id="PTHR38831:SF1">
    <property type="entry name" value="TYPE II SECRETION SYSTEM PROTEIN K-RELATED"/>
    <property type="match status" value="1"/>
</dbReference>
<dbReference type="PIRSF" id="PIRSF002786">
    <property type="entry name" value="XcpX"/>
    <property type="match status" value="1"/>
</dbReference>
<evidence type="ECO:0000256" key="10">
    <source>
        <dbReference type="PIRNR" id="PIRNR002786"/>
    </source>
</evidence>
<evidence type="ECO:0000256" key="11">
    <source>
        <dbReference type="SAM" id="Phobius"/>
    </source>
</evidence>
<dbReference type="InterPro" id="IPR045584">
    <property type="entry name" value="Pilin-like"/>
</dbReference>
<evidence type="ECO:0000256" key="5">
    <source>
        <dbReference type="ARBA" id="ARBA00022519"/>
    </source>
</evidence>
<accession>A0ABM8ZPW1</accession>
<proteinExistence type="inferred from homology"/>
<keyword evidence="6 11" id="KW-0812">Transmembrane</keyword>
<feature type="domain" description="T2SS protein K first SAM-like" evidence="13">
    <location>
        <begin position="116"/>
        <end position="225"/>
    </location>
</feature>
<evidence type="ECO:0000256" key="4">
    <source>
        <dbReference type="ARBA" id="ARBA00022475"/>
    </source>
</evidence>
<dbReference type="Pfam" id="PF03934">
    <property type="entry name" value="T2SSK"/>
    <property type="match status" value="1"/>
</dbReference>
<evidence type="ECO:0000256" key="2">
    <source>
        <dbReference type="ARBA" id="ARBA00007246"/>
    </source>
</evidence>
<keyword evidence="5 10" id="KW-0997">Cell inner membrane</keyword>
<dbReference type="Pfam" id="PF21687">
    <property type="entry name" value="T2SSK_1st"/>
    <property type="match status" value="1"/>
</dbReference>
<comment type="caution">
    <text evidence="14">The sequence shown here is derived from an EMBL/GenBank/DDBJ whole genome shotgun (WGS) entry which is preliminary data.</text>
</comment>
<dbReference type="Gene3D" id="1.10.40.60">
    <property type="entry name" value="EpsJ-like"/>
    <property type="match status" value="2"/>
</dbReference>
<evidence type="ECO:0000259" key="12">
    <source>
        <dbReference type="Pfam" id="PF03934"/>
    </source>
</evidence>
<keyword evidence="3 10" id="KW-0813">Transport</keyword>